<protein>
    <submittedName>
        <fullName evidence="2">Uncharacterized protein</fullName>
    </submittedName>
</protein>
<feature type="region of interest" description="Disordered" evidence="1">
    <location>
        <begin position="1"/>
        <end position="48"/>
    </location>
</feature>
<dbReference type="GeneID" id="97762780"/>
<feature type="compositionally biased region" description="Low complexity" evidence="1">
    <location>
        <begin position="30"/>
        <end position="48"/>
    </location>
</feature>
<keyword evidence="3" id="KW-1185">Reference proteome</keyword>
<dbReference type="EMBL" id="CP101397">
    <property type="protein sequence ID" value="UTR77193.1"/>
    <property type="molecule type" value="Genomic_DNA"/>
</dbReference>
<evidence type="ECO:0000313" key="3">
    <source>
        <dbReference type="Proteomes" id="UP001058236"/>
    </source>
</evidence>
<accession>A0ABY5EZN7</accession>
<organism evidence="2 3">
    <name type="scientific">Streptomyces cavourensis</name>
    <dbReference type="NCBI Taxonomy" id="67258"/>
    <lineage>
        <taxon>Bacteria</taxon>
        <taxon>Bacillati</taxon>
        <taxon>Actinomycetota</taxon>
        <taxon>Actinomycetes</taxon>
        <taxon>Kitasatosporales</taxon>
        <taxon>Streptomycetaceae</taxon>
        <taxon>Streptomyces</taxon>
    </lineage>
</organism>
<gene>
    <name evidence="2" type="ORF">NLU04_01230</name>
</gene>
<evidence type="ECO:0000313" key="2">
    <source>
        <dbReference type="EMBL" id="UTR77193.1"/>
    </source>
</evidence>
<reference evidence="2" key="1">
    <citation type="submission" date="2022-07" db="EMBL/GenBank/DDBJ databases">
        <title>Genomic of Streptomyces cavourensis F2.</title>
        <authorList>
            <person name="Hu S."/>
            <person name="Liang W."/>
        </authorList>
    </citation>
    <scope>NUCLEOTIDE SEQUENCE</scope>
    <source>
        <strain evidence="2">F2</strain>
    </source>
</reference>
<name>A0ABY5EZN7_9ACTN</name>
<dbReference type="RefSeq" id="WP_162823972.1">
    <property type="nucleotide sequence ID" value="NZ_BMSP01000001.1"/>
</dbReference>
<sequence>MTTTRTASFRGGPISTAPTAPLPARHAGEPLPLTRTTHTRTAPPEGRG</sequence>
<evidence type="ECO:0000256" key="1">
    <source>
        <dbReference type="SAM" id="MobiDB-lite"/>
    </source>
</evidence>
<proteinExistence type="predicted"/>
<dbReference type="Proteomes" id="UP001058236">
    <property type="component" value="Chromosome"/>
</dbReference>